<dbReference type="InterPro" id="IPR042101">
    <property type="entry name" value="SRP54_N_sf"/>
</dbReference>
<dbReference type="SUPFAM" id="SSF52540">
    <property type="entry name" value="P-loop containing nucleoside triphosphate hydrolases"/>
    <property type="match status" value="1"/>
</dbReference>
<dbReference type="GO" id="GO:0008312">
    <property type="term" value="F:7S RNA binding"/>
    <property type="evidence" value="ECO:0007669"/>
    <property type="project" value="InterPro"/>
</dbReference>
<evidence type="ECO:0000256" key="6">
    <source>
        <dbReference type="ARBA" id="ARBA00023135"/>
    </source>
</evidence>
<comment type="catalytic activity">
    <reaction evidence="8 9">
        <text>GTP + H2O = GDP + phosphate + H(+)</text>
        <dbReference type="Rhea" id="RHEA:19669"/>
        <dbReference type="ChEBI" id="CHEBI:15377"/>
        <dbReference type="ChEBI" id="CHEBI:15378"/>
        <dbReference type="ChEBI" id="CHEBI:37565"/>
        <dbReference type="ChEBI" id="CHEBI:43474"/>
        <dbReference type="ChEBI" id="CHEBI:58189"/>
        <dbReference type="EC" id="3.6.5.4"/>
    </reaction>
</comment>
<keyword evidence="7 9" id="KW-0687">Ribonucleoprotein</keyword>
<evidence type="ECO:0000313" key="12">
    <source>
        <dbReference type="EMBL" id="MBB5184575.1"/>
    </source>
</evidence>
<evidence type="ECO:0000259" key="11">
    <source>
        <dbReference type="PROSITE" id="PS00300"/>
    </source>
</evidence>
<comment type="similarity">
    <text evidence="1 9">Belongs to the GTP-binding SRP family. SRP54 subfamily.</text>
</comment>
<dbReference type="CDD" id="cd18539">
    <property type="entry name" value="SRP_G"/>
    <property type="match status" value="1"/>
</dbReference>
<dbReference type="NCBIfam" id="TIGR00959">
    <property type="entry name" value="ffh"/>
    <property type="match status" value="1"/>
</dbReference>
<evidence type="ECO:0000256" key="2">
    <source>
        <dbReference type="ARBA" id="ARBA00022741"/>
    </source>
</evidence>
<dbReference type="AlphaFoldDB" id="A0A7W8CZP1"/>
<dbReference type="GO" id="GO:0003924">
    <property type="term" value="F:GTPase activity"/>
    <property type="evidence" value="ECO:0007669"/>
    <property type="project" value="UniProtKB-UniRule"/>
</dbReference>
<keyword evidence="2 9" id="KW-0547">Nucleotide-binding</keyword>
<evidence type="ECO:0000256" key="7">
    <source>
        <dbReference type="ARBA" id="ARBA00023274"/>
    </source>
</evidence>
<comment type="caution">
    <text evidence="12">The sequence shown here is derived from an EMBL/GenBank/DDBJ whole genome shotgun (WGS) entry which is preliminary data.</text>
</comment>
<keyword evidence="9" id="KW-0963">Cytoplasm</keyword>
<dbReference type="SMART" id="SM00382">
    <property type="entry name" value="AAA"/>
    <property type="match status" value="1"/>
</dbReference>
<dbReference type="GO" id="GO:0005525">
    <property type="term" value="F:GTP binding"/>
    <property type="evidence" value="ECO:0007669"/>
    <property type="project" value="UniProtKB-UniRule"/>
</dbReference>
<keyword evidence="5 9" id="KW-0342">GTP-binding</keyword>
<protein>
    <recommendedName>
        <fullName evidence="9">Signal recognition particle protein</fullName>
        <ecNumber evidence="9">3.6.5.4</ecNumber>
    </recommendedName>
    <alternativeName>
        <fullName evidence="9">Fifty-four homolog</fullName>
    </alternativeName>
</protein>
<dbReference type="Gene3D" id="3.40.50.300">
    <property type="entry name" value="P-loop containing nucleotide triphosphate hydrolases"/>
    <property type="match status" value="1"/>
</dbReference>
<evidence type="ECO:0000256" key="4">
    <source>
        <dbReference type="ARBA" id="ARBA00022884"/>
    </source>
</evidence>
<dbReference type="Pfam" id="PF02978">
    <property type="entry name" value="SRP_SPB"/>
    <property type="match status" value="1"/>
</dbReference>
<comment type="domain">
    <text evidence="9">Composed of three domains: the N-terminal N domain, which is responsible for interactions with the ribosome, the central G domain, which binds GTP, and the C-terminal M domain, which binds the RNA and the signal sequence of the RNC.</text>
</comment>
<gene>
    <name evidence="9" type="primary">ffh</name>
    <name evidence="12" type="ORF">HNQ43_000614</name>
</gene>
<dbReference type="PROSITE" id="PS00300">
    <property type="entry name" value="SRP54"/>
    <property type="match status" value="1"/>
</dbReference>
<dbReference type="InterPro" id="IPR000897">
    <property type="entry name" value="SRP54_GTPase_dom"/>
</dbReference>
<accession>A0A7W8CZP1</accession>
<dbReference type="InterPro" id="IPR004780">
    <property type="entry name" value="SRP"/>
</dbReference>
<dbReference type="SMART" id="SM00963">
    <property type="entry name" value="SRP54_N"/>
    <property type="match status" value="1"/>
</dbReference>
<evidence type="ECO:0000256" key="3">
    <source>
        <dbReference type="ARBA" id="ARBA00022801"/>
    </source>
</evidence>
<evidence type="ECO:0000256" key="9">
    <source>
        <dbReference type="HAMAP-Rule" id="MF_00306"/>
    </source>
</evidence>
<feature type="binding site" evidence="9">
    <location>
        <begin position="108"/>
        <end position="115"/>
    </location>
    <ligand>
        <name>GTP</name>
        <dbReference type="ChEBI" id="CHEBI:37565"/>
    </ligand>
</feature>
<evidence type="ECO:0000256" key="10">
    <source>
        <dbReference type="SAM" id="MobiDB-lite"/>
    </source>
</evidence>
<comment type="subunit">
    <text evidence="9">Part of the signal recognition particle protein translocation system, which is composed of SRP and FtsY.</text>
</comment>
<proteinExistence type="inferred from homology"/>
<feature type="binding site" evidence="9">
    <location>
        <begin position="249"/>
        <end position="252"/>
    </location>
    <ligand>
        <name>GTP</name>
        <dbReference type="ChEBI" id="CHEBI:37565"/>
    </ligand>
</feature>
<dbReference type="GO" id="GO:0006614">
    <property type="term" value="P:SRP-dependent cotranslational protein targeting to membrane"/>
    <property type="evidence" value="ECO:0007669"/>
    <property type="project" value="InterPro"/>
</dbReference>
<feature type="binding site" evidence="9">
    <location>
        <begin position="191"/>
        <end position="195"/>
    </location>
    <ligand>
        <name>GTP</name>
        <dbReference type="ChEBI" id="CHEBI:37565"/>
    </ligand>
</feature>
<keyword evidence="6 9" id="KW-0733">Signal recognition particle</keyword>
<name>A0A7W8CZP1_9FIRM</name>
<dbReference type="PANTHER" id="PTHR11564">
    <property type="entry name" value="SIGNAL RECOGNITION PARTICLE 54K PROTEIN SRP54"/>
    <property type="match status" value="1"/>
</dbReference>
<dbReference type="InterPro" id="IPR036891">
    <property type="entry name" value="Signal_recog_part_SRP54_M_sf"/>
</dbReference>
<dbReference type="Gene3D" id="1.10.260.30">
    <property type="entry name" value="Signal recognition particle, SRP54 subunit, M-domain"/>
    <property type="match status" value="1"/>
</dbReference>
<dbReference type="EC" id="3.6.5.4" evidence="9"/>
<sequence length="472" mass="52257">MAFESLSERLNKALKNITGQGKLTEANMNDMLKEVRMSLLEADVNYNVVKEFIANVKEKALGQEVIDSINPGQMVVKIVHDEIRELLGTEDARLHFKKTGITTVMMVGLQGTGKTTASAKIARYCKDKLQKRVLLVACDVIRPAAIEQLQTLGQSIDVEVFSLGADVGAVETARQAMQYAKERQKDLVIFDTAGRLHIDQDLMNELSEMKQLVEPDELLLTVDAMTGQDIVTVAREFNEQLAITGLVVTKMDGDARGGGLLSVRTITNVPVLFVSNGEKVEDLEAFHPDRMADRILGMGDIVTLVEQAQEKLDMEVQEKTAKRMKSGIFTFNDMLDQFGQMKKMGSMQRMLGMIPGLGNMVKNLDDEKMNDSMNRSQAIIQSMTPYERENPSCLKASRKNRIAKGAGVKVMDVNRLISSLEQMQMMTKMMSGGNMPNMASLQAMQRGGGLAGTSKHAGSKKQKKSKKKKKKK</sequence>
<dbReference type="InterPro" id="IPR003593">
    <property type="entry name" value="AAA+_ATPase"/>
</dbReference>
<dbReference type="SUPFAM" id="SSF47446">
    <property type="entry name" value="Signal peptide-binding domain"/>
    <property type="match status" value="1"/>
</dbReference>
<dbReference type="PANTHER" id="PTHR11564:SF5">
    <property type="entry name" value="SIGNAL RECOGNITION PARTICLE SUBUNIT SRP54"/>
    <property type="match status" value="1"/>
</dbReference>
<dbReference type="RefSeq" id="WP_183374653.1">
    <property type="nucleotide sequence ID" value="NZ_CALVCN010000018.1"/>
</dbReference>
<dbReference type="HAMAP" id="MF_00306">
    <property type="entry name" value="SRP54"/>
    <property type="match status" value="1"/>
</dbReference>
<dbReference type="InterPro" id="IPR013822">
    <property type="entry name" value="Signal_recog_particl_SRP54_hlx"/>
</dbReference>
<dbReference type="Pfam" id="PF02881">
    <property type="entry name" value="SRP54_N"/>
    <property type="match status" value="1"/>
</dbReference>
<dbReference type="InterPro" id="IPR004125">
    <property type="entry name" value="Signal_recog_particle_SRP54_M"/>
</dbReference>
<feature type="compositionally biased region" description="Basic residues" evidence="10">
    <location>
        <begin position="457"/>
        <end position="472"/>
    </location>
</feature>
<keyword evidence="3 9" id="KW-0378">Hydrolase</keyword>
<dbReference type="Gene3D" id="1.20.120.140">
    <property type="entry name" value="Signal recognition particle SRP54, nucleotide-binding domain"/>
    <property type="match status" value="1"/>
</dbReference>
<organism evidence="12 13">
    <name type="scientific">Faecalicoccus acidiformans</name>
    <dbReference type="NCBI Taxonomy" id="915173"/>
    <lineage>
        <taxon>Bacteria</taxon>
        <taxon>Bacillati</taxon>
        <taxon>Bacillota</taxon>
        <taxon>Erysipelotrichia</taxon>
        <taxon>Erysipelotrichales</taxon>
        <taxon>Erysipelotrichaceae</taxon>
        <taxon>Faecalicoccus</taxon>
    </lineage>
</organism>
<keyword evidence="4 9" id="KW-0694">RNA-binding</keyword>
<evidence type="ECO:0000313" key="13">
    <source>
        <dbReference type="Proteomes" id="UP000521313"/>
    </source>
</evidence>
<evidence type="ECO:0000256" key="8">
    <source>
        <dbReference type="ARBA" id="ARBA00048027"/>
    </source>
</evidence>
<evidence type="ECO:0000256" key="5">
    <source>
        <dbReference type="ARBA" id="ARBA00023134"/>
    </source>
</evidence>
<dbReference type="InterPro" id="IPR027417">
    <property type="entry name" value="P-loop_NTPase"/>
</dbReference>
<comment type="function">
    <text evidence="9">Involved in targeting and insertion of nascent membrane proteins into the cytoplasmic membrane. Binds to the hydrophobic signal sequence of the ribosome-nascent chain (RNC) as it emerges from the ribosomes. The SRP-RNC complex is then targeted to the cytoplasmic membrane where it interacts with the SRP receptor FtsY.</text>
</comment>
<reference evidence="12 13" key="1">
    <citation type="submission" date="2020-08" db="EMBL/GenBank/DDBJ databases">
        <title>Genomic Encyclopedia of Type Strains, Phase IV (KMG-IV): sequencing the most valuable type-strain genomes for metagenomic binning, comparative biology and taxonomic classification.</title>
        <authorList>
            <person name="Goeker M."/>
        </authorList>
    </citation>
    <scope>NUCLEOTIDE SEQUENCE [LARGE SCALE GENOMIC DNA]</scope>
    <source>
        <strain evidence="12 13">DSM 26963</strain>
    </source>
</reference>
<dbReference type="Pfam" id="PF00448">
    <property type="entry name" value="SRP54"/>
    <property type="match status" value="1"/>
</dbReference>
<feature type="region of interest" description="Disordered" evidence="10">
    <location>
        <begin position="445"/>
        <end position="472"/>
    </location>
</feature>
<dbReference type="SMART" id="SM00962">
    <property type="entry name" value="SRP54"/>
    <property type="match status" value="1"/>
</dbReference>
<evidence type="ECO:0000256" key="1">
    <source>
        <dbReference type="ARBA" id="ARBA00005450"/>
    </source>
</evidence>
<comment type="subcellular location">
    <subcellularLocation>
        <location evidence="9">Cytoplasm</location>
    </subcellularLocation>
    <text evidence="9">The SRP-RNC complex is targeted to the cytoplasmic membrane.</text>
</comment>
<dbReference type="EMBL" id="JACHHD010000004">
    <property type="protein sequence ID" value="MBB5184575.1"/>
    <property type="molecule type" value="Genomic_DNA"/>
</dbReference>
<dbReference type="Proteomes" id="UP000521313">
    <property type="component" value="Unassembled WGS sequence"/>
</dbReference>
<dbReference type="GO" id="GO:0048500">
    <property type="term" value="C:signal recognition particle"/>
    <property type="evidence" value="ECO:0007669"/>
    <property type="project" value="UniProtKB-UniRule"/>
</dbReference>
<dbReference type="InterPro" id="IPR022941">
    <property type="entry name" value="SRP54"/>
</dbReference>
<feature type="domain" description="SRP54-type proteins GTP-binding" evidence="11">
    <location>
        <begin position="270"/>
        <end position="283"/>
    </location>
</feature>